<keyword evidence="3" id="KW-1185">Reference proteome</keyword>
<feature type="transmembrane region" description="Helical" evidence="1">
    <location>
        <begin position="72"/>
        <end position="92"/>
    </location>
</feature>
<organism evidence="2 3">
    <name type="scientific">Kitasatospora cineracea</name>
    <dbReference type="NCBI Taxonomy" id="88074"/>
    <lineage>
        <taxon>Bacteria</taxon>
        <taxon>Bacillati</taxon>
        <taxon>Actinomycetota</taxon>
        <taxon>Actinomycetes</taxon>
        <taxon>Kitasatosporales</taxon>
        <taxon>Streptomycetaceae</taxon>
        <taxon>Kitasatospora</taxon>
    </lineage>
</organism>
<dbReference type="RefSeq" id="WP_123820392.1">
    <property type="nucleotide sequence ID" value="NZ_RKQG01000002.1"/>
</dbReference>
<evidence type="ECO:0000256" key="1">
    <source>
        <dbReference type="SAM" id="Phobius"/>
    </source>
</evidence>
<keyword evidence="1" id="KW-0472">Membrane</keyword>
<accession>A0A3N4RWY2</accession>
<comment type="caution">
    <text evidence="2">The sequence shown here is derived from an EMBL/GenBank/DDBJ whole genome shotgun (WGS) entry which is preliminary data.</text>
</comment>
<feature type="transmembrane region" description="Helical" evidence="1">
    <location>
        <begin position="45"/>
        <end position="66"/>
    </location>
</feature>
<evidence type="ECO:0000313" key="2">
    <source>
        <dbReference type="EMBL" id="RPE28584.1"/>
    </source>
</evidence>
<gene>
    <name evidence="2" type="ORF">EDD38_5721</name>
</gene>
<dbReference type="EMBL" id="RKQG01000002">
    <property type="protein sequence ID" value="RPE28584.1"/>
    <property type="molecule type" value="Genomic_DNA"/>
</dbReference>
<keyword evidence="1" id="KW-0812">Transmembrane</keyword>
<name>A0A3N4RWY2_9ACTN</name>
<dbReference type="Proteomes" id="UP000266906">
    <property type="component" value="Unassembled WGS sequence"/>
</dbReference>
<reference evidence="2 3" key="1">
    <citation type="submission" date="2018-11" db="EMBL/GenBank/DDBJ databases">
        <title>Sequencing the genomes of 1000 actinobacteria strains.</title>
        <authorList>
            <person name="Klenk H.-P."/>
        </authorList>
    </citation>
    <scope>NUCLEOTIDE SEQUENCE [LARGE SCALE GENOMIC DNA]</scope>
    <source>
        <strain evidence="2 3">DSM 44781</strain>
    </source>
</reference>
<dbReference type="AlphaFoldDB" id="A0A3N4RWY2"/>
<sequence>MVQIADNYVAGRVGALLPKEELKDLQPIQDYTARLLPSILSLTRVVAAAAVVAIFAGAGTWVASRFGIPPSFAALPAVALATVLFPALVSVVTPQAK</sequence>
<protein>
    <submittedName>
        <fullName evidence="2">Uncharacterized protein</fullName>
    </submittedName>
</protein>
<keyword evidence="1" id="KW-1133">Transmembrane helix</keyword>
<evidence type="ECO:0000313" key="3">
    <source>
        <dbReference type="Proteomes" id="UP000266906"/>
    </source>
</evidence>
<proteinExistence type="predicted"/>